<reference evidence="7" key="1">
    <citation type="submission" date="2015-01" db="EMBL/GenBank/DDBJ databases">
        <authorList>
            <person name="Aksoy S."/>
            <person name="Warren W."/>
            <person name="Wilson R.K."/>
        </authorList>
    </citation>
    <scope>NUCLEOTIDE SEQUENCE [LARGE SCALE GENOMIC DNA]</scope>
    <source>
        <strain evidence="7">IAEA</strain>
    </source>
</reference>
<dbReference type="SUPFAM" id="SSF51735">
    <property type="entry name" value="NAD(P)-binding Rossmann-fold domains"/>
    <property type="match status" value="3"/>
</dbReference>
<dbReference type="PANTHER" id="PTHR44889">
    <property type="entry name" value="INACTIVE HYDROXYSTEROID DEHYDROGENASE-LIKE PROTEIN 1"/>
    <property type="match status" value="1"/>
</dbReference>
<dbReference type="PRINTS" id="PR00080">
    <property type="entry name" value="SDRFAMILY"/>
</dbReference>
<evidence type="ECO:0000313" key="7">
    <source>
        <dbReference type="Proteomes" id="UP000092460"/>
    </source>
</evidence>
<name>A0A1B0AUP3_9MUSC</name>
<dbReference type="Pfam" id="PF00106">
    <property type="entry name" value="adh_short"/>
    <property type="match status" value="3"/>
</dbReference>
<dbReference type="Proteomes" id="UP000092460">
    <property type="component" value="Unassembled WGS sequence"/>
</dbReference>
<evidence type="ECO:0008006" key="8">
    <source>
        <dbReference type="Google" id="ProtNLM"/>
    </source>
</evidence>
<evidence type="ECO:0000256" key="2">
    <source>
        <dbReference type="ARBA" id="ARBA00022857"/>
    </source>
</evidence>
<dbReference type="EMBL" id="JXJN01003706">
    <property type="status" value="NOT_ANNOTATED_CDS"/>
    <property type="molecule type" value="Genomic_DNA"/>
</dbReference>
<dbReference type="GO" id="GO:0016491">
    <property type="term" value="F:oxidoreductase activity"/>
    <property type="evidence" value="ECO:0007669"/>
    <property type="project" value="UniProtKB-KW"/>
</dbReference>
<dbReference type="InterPro" id="IPR052149">
    <property type="entry name" value="17-beta-HSD3-like"/>
</dbReference>
<dbReference type="InterPro" id="IPR036291">
    <property type="entry name" value="NAD(P)-bd_dom_sf"/>
</dbReference>
<dbReference type="STRING" id="67801.A0A1B0AUP3"/>
<dbReference type="FunFam" id="3.40.50.720:FF:000137">
    <property type="entry name" value="Hydroxysteroid (17-beta) dehydrogenase 3"/>
    <property type="match status" value="3"/>
</dbReference>
<keyword evidence="3" id="KW-0560">Oxidoreductase</keyword>
<evidence type="ECO:0000256" key="3">
    <source>
        <dbReference type="ARBA" id="ARBA00023002"/>
    </source>
</evidence>
<keyword evidence="4" id="KW-0496">Mitochondrion</keyword>
<dbReference type="GO" id="GO:0005739">
    <property type="term" value="C:mitochondrion"/>
    <property type="evidence" value="ECO:0007669"/>
    <property type="project" value="UniProtKB-SubCell"/>
</dbReference>
<evidence type="ECO:0000313" key="6">
    <source>
        <dbReference type="EnsemblMetazoa" id="GPPI009326-PA"/>
    </source>
</evidence>
<sequence length="718" mass="80476">MPFVITGATDGIGKEYAKELAKQGLNVVLISRTKEKLVAVTGEIENSYKVKTKWIVADFSKGKEIYEHIRQELTGIPVSILVNNVGRMYDYPDELCKQPENLLWDIININVGAVTLMSRLLIPEMKKQGKGAIVNISSGSELQPMPLMAVYAASKRYIKSLTLAMAQELSEYNIVVQCVTPMFLVTKMNQYSATIMKGNLLIPQVQTFTRSAVFTLGKTVETTGYWSHVITGATDGIGKEYAKELAKQGLNVVLISRTKEKLVAVTGEIENSYKVKTKWIVADFSKGKEIYEHIRQELTGIPVSILVNNVGRMYDYPDELCKQPENLLWDIININVGAVTLMSRLLIPEMKKQGKGAIVNISSGSELQPMPLMAVYAASKRYIKSLTLAMAQELSEYNIVVQCVTPMFLVTKMNQYSATIMKGNLLIPQVQTFTRSAVFTLGKTVETTGYWSHVITGATDGIGRGYAKELAKRGLNIVLISRSKEKLIATANEIENLYKTKTKWIVADFSKGKEIYKHIKQELLGIPVGILVNNVGRMYDYPDELCNQPEDLLWEIININIGAVTFMSRLVIPDMKKQRKGAIVNISSGTELQPAPLVAAYAATKSYIRSLSLAMECELHEYNITVQCVVPGFVVTKMNQFSESLQQSSFFSPPAETYTRWAVFTLGKTKETTGYWTHAIAYCLIKLFPEWLRIRVGHFLSKQLRTEYLITQAKRKIM</sequence>
<keyword evidence="7" id="KW-1185">Reference proteome</keyword>
<protein>
    <recommendedName>
        <fullName evidence="8">Inactive hydroxysteroid dehydrogenase-like protein 1</fullName>
    </recommendedName>
</protein>
<dbReference type="AlphaFoldDB" id="A0A1B0AUP3"/>
<dbReference type="InterPro" id="IPR020904">
    <property type="entry name" value="Sc_DH/Rdtase_CS"/>
</dbReference>
<dbReference type="CDD" id="cd05356">
    <property type="entry name" value="17beta-HSD1_like_SDR_c"/>
    <property type="match status" value="3"/>
</dbReference>
<organism evidence="6 7">
    <name type="scientific">Glossina palpalis gambiensis</name>
    <dbReference type="NCBI Taxonomy" id="67801"/>
    <lineage>
        <taxon>Eukaryota</taxon>
        <taxon>Metazoa</taxon>
        <taxon>Ecdysozoa</taxon>
        <taxon>Arthropoda</taxon>
        <taxon>Hexapoda</taxon>
        <taxon>Insecta</taxon>
        <taxon>Pterygota</taxon>
        <taxon>Neoptera</taxon>
        <taxon>Endopterygota</taxon>
        <taxon>Diptera</taxon>
        <taxon>Brachycera</taxon>
        <taxon>Muscomorpha</taxon>
        <taxon>Hippoboscoidea</taxon>
        <taxon>Glossinidae</taxon>
        <taxon>Glossina</taxon>
    </lineage>
</organism>
<evidence type="ECO:0000256" key="1">
    <source>
        <dbReference type="ARBA" id="ARBA00004173"/>
    </source>
</evidence>
<dbReference type="PROSITE" id="PS00061">
    <property type="entry name" value="ADH_SHORT"/>
    <property type="match status" value="2"/>
</dbReference>
<proteinExistence type="inferred from homology"/>
<dbReference type="PRINTS" id="PR00081">
    <property type="entry name" value="GDHRDH"/>
</dbReference>
<dbReference type="VEuPathDB" id="VectorBase:GPPI009326"/>
<dbReference type="PANTHER" id="PTHR44889:SF1">
    <property type="entry name" value="INACTIVE HYDROXYSTEROID DEHYDROGENASE-LIKE PROTEIN 1"/>
    <property type="match status" value="1"/>
</dbReference>
<comment type="subcellular location">
    <subcellularLocation>
        <location evidence="1">Mitochondrion</location>
    </subcellularLocation>
</comment>
<evidence type="ECO:0000256" key="4">
    <source>
        <dbReference type="ARBA" id="ARBA00023128"/>
    </source>
</evidence>
<accession>A0A1B0AUP3</accession>
<reference evidence="6" key="2">
    <citation type="submission" date="2020-05" db="UniProtKB">
        <authorList>
            <consortium name="EnsemblMetazoa"/>
        </authorList>
    </citation>
    <scope>IDENTIFICATION</scope>
    <source>
        <strain evidence="6">IAEA</strain>
    </source>
</reference>
<keyword evidence="2" id="KW-0521">NADP</keyword>
<comment type="similarity">
    <text evidence="5">Belongs to the short-chain dehydrogenases/reductases (SDR) family. 17-beta-HSD 3 subfamily.</text>
</comment>
<dbReference type="InterPro" id="IPR002347">
    <property type="entry name" value="SDR_fam"/>
</dbReference>
<dbReference type="Gene3D" id="3.40.50.720">
    <property type="entry name" value="NAD(P)-binding Rossmann-like Domain"/>
    <property type="match status" value="3"/>
</dbReference>
<dbReference type="EnsemblMetazoa" id="GPPI009326-RA">
    <property type="protein sequence ID" value="GPPI009326-PA"/>
    <property type="gene ID" value="GPPI009326"/>
</dbReference>
<evidence type="ECO:0000256" key="5">
    <source>
        <dbReference type="ARBA" id="ARBA00038261"/>
    </source>
</evidence>